<comment type="caution">
    <text evidence="2">The sequence shown here is derived from an EMBL/GenBank/DDBJ whole genome shotgun (WGS) entry which is preliminary data.</text>
</comment>
<dbReference type="InterPro" id="IPR019289">
    <property type="entry name" value="Phage_tail_E/E"/>
</dbReference>
<dbReference type="Pfam" id="PF10109">
    <property type="entry name" value="Phage_TAC_7"/>
    <property type="match status" value="1"/>
</dbReference>
<proteinExistence type="predicted"/>
<accession>A0A973VZM6</accession>
<dbReference type="EMBL" id="JAAOLE020000001">
    <property type="protein sequence ID" value="NVI44932.1"/>
    <property type="molecule type" value="Genomic_DNA"/>
</dbReference>
<evidence type="ECO:0000256" key="1">
    <source>
        <dbReference type="SAM" id="MobiDB-lite"/>
    </source>
</evidence>
<feature type="region of interest" description="Disordered" evidence="1">
    <location>
        <begin position="1"/>
        <end position="21"/>
    </location>
</feature>
<protein>
    <submittedName>
        <fullName evidence="2">Phage tail assembly protein</fullName>
    </submittedName>
</protein>
<evidence type="ECO:0000313" key="2">
    <source>
        <dbReference type="EMBL" id="NVI44932.1"/>
    </source>
</evidence>
<dbReference type="RefSeq" id="WP_166204356.1">
    <property type="nucleotide sequence ID" value="NZ_CP088285.1"/>
</dbReference>
<reference evidence="2" key="1">
    <citation type="submission" date="2020-06" db="EMBL/GenBank/DDBJ databases">
        <title>Whole Genome Sequence of Bradyrhizobium sp. Strain 1S1.</title>
        <authorList>
            <person name="Bromfield E.S.P."/>
            <person name="Cloutier S."/>
        </authorList>
    </citation>
    <scope>NUCLEOTIDE SEQUENCE [LARGE SCALE GENOMIC DNA]</scope>
    <source>
        <strain evidence="2">1S1</strain>
    </source>
</reference>
<gene>
    <name evidence="2" type="ORF">HAP48_018645</name>
</gene>
<name>A0A973VZM6_9BRAD</name>
<organism evidence="2">
    <name type="scientific">Bradyrhizobium septentrionale</name>
    <dbReference type="NCBI Taxonomy" id="1404411"/>
    <lineage>
        <taxon>Bacteria</taxon>
        <taxon>Pseudomonadati</taxon>
        <taxon>Pseudomonadota</taxon>
        <taxon>Alphaproteobacteria</taxon>
        <taxon>Hyphomicrobiales</taxon>
        <taxon>Nitrobacteraceae</taxon>
        <taxon>Bradyrhizobium</taxon>
    </lineage>
</organism>
<sequence>MADGENLNGTAAEPKPAAAPDDKIRITLDKQVVAHGEKISELVFREPTGADIEAAGVPATIDFSVDPPRIAFNQREMSAMMVQLAGVPPSTIKNLSSQDWINAAWRLSRFFVPRLTI</sequence>
<dbReference type="AlphaFoldDB" id="A0A973VZM6"/>